<feature type="non-terminal residue" evidence="2">
    <location>
        <position position="384"/>
    </location>
</feature>
<dbReference type="PANTHER" id="PTHR46791">
    <property type="entry name" value="EXPRESSED PROTEIN"/>
    <property type="match status" value="1"/>
</dbReference>
<dbReference type="PANTHER" id="PTHR46791:SF5">
    <property type="entry name" value="CLR5 DOMAIN-CONTAINING PROTEIN-RELATED"/>
    <property type="match status" value="1"/>
</dbReference>
<dbReference type="InterPro" id="IPR058913">
    <property type="entry name" value="Integrase_dom_put"/>
</dbReference>
<dbReference type="STRING" id="1336337.A0A3N4K022"/>
<protein>
    <recommendedName>
        <fullName evidence="1">Integrase core domain-containing protein</fullName>
    </recommendedName>
</protein>
<name>A0A3N4K022_9PEZI</name>
<keyword evidence="3" id="KW-1185">Reference proteome</keyword>
<proteinExistence type="predicted"/>
<sequence>SLRAYRNKFSEWGFTKDQLSLHKDQALVTKVKDRWARNMSSANILHCLSLDGWQISAGQLRNLRLHPTLRCLMGTAPTPEAQLEAAQKAEIYVREHLISGQAIRYGRQYTLSNIRLSGVFVSQKQVWEAMKVVYPEGVASRAEAFGTQRKRKEFTVKGPNWVLSIDGHDKLSRFGFEIYGAIDAYSQYIAWCYVGISNWTAVSVNKQYLRLLRTTLNMPRLIQSDKGTETVLLAASHVTLRRTIHPSLKFSEIYCFGKSTKNQRIEAWWNLLMEGQIQEWKVYFAELENEGLFVGSDLDKSCLQFIYMEIIQSHIHRFVEIHNNHSIWHQCKQDHYLPTVQPYIMYFYPETGKNYKEQVDQDVLTTLEAEVAQYDLDQYLPSNT</sequence>
<dbReference type="Proteomes" id="UP000276215">
    <property type="component" value="Unassembled WGS sequence"/>
</dbReference>
<accession>A0A3N4K022</accession>
<dbReference type="EMBL" id="ML120388">
    <property type="protein sequence ID" value="RPA99264.1"/>
    <property type="molecule type" value="Genomic_DNA"/>
</dbReference>
<evidence type="ECO:0000313" key="2">
    <source>
        <dbReference type="EMBL" id="RPA99264.1"/>
    </source>
</evidence>
<feature type="domain" description="Integrase core" evidence="1">
    <location>
        <begin position="154"/>
        <end position="328"/>
    </location>
</feature>
<dbReference type="Pfam" id="PF24764">
    <property type="entry name" value="rva_4"/>
    <property type="match status" value="1"/>
</dbReference>
<dbReference type="AlphaFoldDB" id="A0A3N4K022"/>
<dbReference type="OrthoDB" id="5392716at2759"/>
<evidence type="ECO:0000313" key="3">
    <source>
        <dbReference type="Proteomes" id="UP000276215"/>
    </source>
</evidence>
<gene>
    <name evidence="2" type="ORF">L873DRAFT_1559947</name>
</gene>
<reference evidence="2 3" key="1">
    <citation type="journal article" date="2018" name="Nat. Ecol. Evol.">
        <title>Pezizomycetes genomes reveal the molecular basis of ectomycorrhizal truffle lifestyle.</title>
        <authorList>
            <person name="Murat C."/>
            <person name="Payen T."/>
            <person name="Noel B."/>
            <person name="Kuo A."/>
            <person name="Morin E."/>
            <person name="Chen J."/>
            <person name="Kohler A."/>
            <person name="Krizsan K."/>
            <person name="Balestrini R."/>
            <person name="Da Silva C."/>
            <person name="Montanini B."/>
            <person name="Hainaut M."/>
            <person name="Levati E."/>
            <person name="Barry K.W."/>
            <person name="Belfiori B."/>
            <person name="Cichocki N."/>
            <person name="Clum A."/>
            <person name="Dockter R.B."/>
            <person name="Fauchery L."/>
            <person name="Guy J."/>
            <person name="Iotti M."/>
            <person name="Le Tacon F."/>
            <person name="Lindquist E.A."/>
            <person name="Lipzen A."/>
            <person name="Malagnac F."/>
            <person name="Mello A."/>
            <person name="Molinier V."/>
            <person name="Miyauchi S."/>
            <person name="Poulain J."/>
            <person name="Riccioni C."/>
            <person name="Rubini A."/>
            <person name="Sitrit Y."/>
            <person name="Splivallo R."/>
            <person name="Traeger S."/>
            <person name="Wang M."/>
            <person name="Zifcakova L."/>
            <person name="Wipf D."/>
            <person name="Zambonelli A."/>
            <person name="Paolocci F."/>
            <person name="Nowrousian M."/>
            <person name="Ottonello S."/>
            <person name="Baldrian P."/>
            <person name="Spatafora J.W."/>
            <person name="Henrissat B."/>
            <person name="Nagy L.G."/>
            <person name="Aury J.M."/>
            <person name="Wincker P."/>
            <person name="Grigoriev I.V."/>
            <person name="Bonfante P."/>
            <person name="Martin F.M."/>
        </authorList>
    </citation>
    <scope>NUCLEOTIDE SEQUENCE [LARGE SCALE GENOMIC DNA]</scope>
    <source>
        <strain evidence="2 3">120613-1</strain>
    </source>
</reference>
<organism evidence="2 3">
    <name type="scientific">Choiromyces venosus 120613-1</name>
    <dbReference type="NCBI Taxonomy" id="1336337"/>
    <lineage>
        <taxon>Eukaryota</taxon>
        <taxon>Fungi</taxon>
        <taxon>Dikarya</taxon>
        <taxon>Ascomycota</taxon>
        <taxon>Pezizomycotina</taxon>
        <taxon>Pezizomycetes</taxon>
        <taxon>Pezizales</taxon>
        <taxon>Tuberaceae</taxon>
        <taxon>Choiromyces</taxon>
    </lineage>
</organism>
<feature type="non-terminal residue" evidence="2">
    <location>
        <position position="1"/>
    </location>
</feature>
<evidence type="ECO:0000259" key="1">
    <source>
        <dbReference type="Pfam" id="PF24764"/>
    </source>
</evidence>